<dbReference type="InterPro" id="IPR036390">
    <property type="entry name" value="WH_DNA-bd_sf"/>
</dbReference>
<name>A0A4U3LIQ8_9ACTN</name>
<sequence>MNAATYAGDNAALVIRALLDFRSLWTTHDLVSTTGVPAQDVRRIVDRLEQDDLVERHAPGVVTVPNWLALLRRWNQDSPFTRTTHLTYWRTKPGTSPLLDRIPTTQIRHALTGTTAAQHWTPETPTGRTVIYTPDAQAAATVWELIPSKTKSIVLAEPTLDVVYTRTRKTPTGLRLAAPSQVLSDLLTGATPSRRTADPLTDWMLDHPLEWRY</sequence>
<accession>A0A4U3LIQ8</accession>
<dbReference type="OrthoDB" id="3351920at2"/>
<comment type="caution">
    <text evidence="1">The sequence shown here is derived from an EMBL/GenBank/DDBJ whole genome shotgun (WGS) entry which is preliminary data.</text>
</comment>
<dbReference type="EMBL" id="SZPZ01000006">
    <property type="protein sequence ID" value="TKK74136.1"/>
    <property type="molecule type" value="Genomic_DNA"/>
</dbReference>
<proteinExistence type="predicted"/>
<evidence type="ECO:0000313" key="1">
    <source>
        <dbReference type="EMBL" id="TKK74136.1"/>
    </source>
</evidence>
<gene>
    <name evidence="1" type="ORF">FDA38_35625</name>
</gene>
<dbReference type="SUPFAM" id="SSF46785">
    <property type="entry name" value="Winged helix' DNA-binding domain"/>
    <property type="match status" value="1"/>
</dbReference>
<keyword evidence="2" id="KW-1185">Reference proteome</keyword>
<organism evidence="1 2">
    <name type="scientific">Kribbella jiaozuonensis</name>
    <dbReference type="NCBI Taxonomy" id="2575441"/>
    <lineage>
        <taxon>Bacteria</taxon>
        <taxon>Bacillati</taxon>
        <taxon>Actinomycetota</taxon>
        <taxon>Actinomycetes</taxon>
        <taxon>Propionibacteriales</taxon>
        <taxon>Kribbellaceae</taxon>
        <taxon>Kribbella</taxon>
    </lineage>
</organism>
<protein>
    <submittedName>
        <fullName evidence="1">Uncharacterized protein</fullName>
    </submittedName>
</protein>
<dbReference type="AlphaFoldDB" id="A0A4U3LIQ8"/>
<evidence type="ECO:0000313" key="2">
    <source>
        <dbReference type="Proteomes" id="UP000305836"/>
    </source>
</evidence>
<dbReference type="Proteomes" id="UP000305836">
    <property type="component" value="Unassembled WGS sequence"/>
</dbReference>
<reference evidence="1 2" key="1">
    <citation type="submission" date="2019-04" db="EMBL/GenBank/DDBJ databases">
        <title>Kribbella sp. NEAU-THZ 27 nov., a novel actinomycete isolated from soil.</title>
        <authorList>
            <person name="Duan L."/>
        </authorList>
    </citation>
    <scope>NUCLEOTIDE SEQUENCE [LARGE SCALE GENOMIC DNA]</scope>
    <source>
        <strain evidence="2">NEAU-THZ27</strain>
    </source>
</reference>
<dbReference type="RefSeq" id="WP_137258608.1">
    <property type="nucleotide sequence ID" value="NZ_JBHSPQ010000002.1"/>
</dbReference>